<name>A0A2A2IH70_9BACI</name>
<evidence type="ECO:0000313" key="3">
    <source>
        <dbReference type="Proteomes" id="UP000218887"/>
    </source>
</evidence>
<dbReference type="RefSeq" id="WP_095654409.1">
    <property type="nucleotide sequence ID" value="NZ_NPOA01000003.1"/>
</dbReference>
<dbReference type="Proteomes" id="UP000218887">
    <property type="component" value="Unassembled WGS sequence"/>
</dbReference>
<dbReference type="OrthoDB" id="2676941at2"/>
<evidence type="ECO:0000313" key="2">
    <source>
        <dbReference type="EMBL" id="PAV30443.1"/>
    </source>
</evidence>
<feature type="chain" id="PRO_5012697205" evidence="1">
    <location>
        <begin position="28"/>
        <end position="274"/>
    </location>
</feature>
<protein>
    <submittedName>
        <fullName evidence="2">Uncharacterized protein</fullName>
    </submittedName>
</protein>
<accession>A0A2A2IH70</accession>
<comment type="caution">
    <text evidence="2">The sequence shown here is derived from an EMBL/GenBank/DDBJ whole genome shotgun (WGS) entry which is preliminary data.</text>
</comment>
<dbReference type="EMBL" id="NPOA01000003">
    <property type="protein sequence ID" value="PAV30443.1"/>
    <property type="molecule type" value="Genomic_DNA"/>
</dbReference>
<organism evidence="2 3">
    <name type="scientific">Virgibacillus profundi</name>
    <dbReference type="NCBI Taxonomy" id="2024555"/>
    <lineage>
        <taxon>Bacteria</taxon>
        <taxon>Bacillati</taxon>
        <taxon>Bacillota</taxon>
        <taxon>Bacilli</taxon>
        <taxon>Bacillales</taxon>
        <taxon>Bacillaceae</taxon>
        <taxon>Virgibacillus</taxon>
    </lineage>
</organism>
<evidence type="ECO:0000256" key="1">
    <source>
        <dbReference type="SAM" id="SignalP"/>
    </source>
</evidence>
<sequence length="274" mass="30658">MKAIFSSFAIILSIAFVSFGFANVSYAAESNDKVVNISETDRDWLNGLGFSNEEINIMSDVSFNHIKEQFKGEKGEIVTKKEEYYKINKKETVKLSKQEALSGIKLAKQLNKYNLLSGGYDTETDSWIKQTLSVSYIGNGKYLAKTRYEWLYQPAATFSDAIAITHDDNVDVDNNSFFSEHRSGSGYEFDYGADRSNYYGLGDKFDLKRSIPATGFMYYEFKRDKTSDNTADLYGHYTHATSPGGFNISLSLGVLSLSGVTETQATDTAVDVTY</sequence>
<keyword evidence="3" id="KW-1185">Reference proteome</keyword>
<feature type="signal peptide" evidence="1">
    <location>
        <begin position="1"/>
        <end position="27"/>
    </location>
</feature>
<gene>
    <name evidence="2" type="ORF">CIL05_04880</name>
</gene>
<reference evidence="2 3" key="1">
    <citation type="submission" date="2017-08" db="EMBL/GenBank/DDBJ databases">
        <title>Virgibacillus indicus sp. nov. and Virgibacillus profoundi sp. nov, two moderately halophilic bacteria isolated from marine sediment by using the Microfluidic Streak Plate.</title>
        <authorList>
            <person name="Xu B."/>
            <person name="Hu B."/>
            <person name="Wang J."/>
            <person name="Zhu Y."/>
            <person name="Huang L."/>
            <person name="Du W."/>
            <person name="Huang Y."/>
        </authorList>
    </citation>
    <scope>NUCLEOTIDE SEQUENCE [LARGE SCALE GENOMIC DNA]</scope>
    <source>
        <strain evidence="2 3">IO3-P3-H5</strain>
    </source>
</reference>
<keyword evidence="1" id="KW-0732">Signal</keyword>
<proteinExistence type="predicted"/>
<dbReference type="AlphaFoldDB" id="A0A2A2IH70"/>